<dbReference type="AlphaFoldDB" id="A0A8H8V1Z6"/>
<dbReference type="InterPro" id="IPR011009">
    <property type="entry name" value="Kinase-like_dom_sf"/>
</dbReference>
<evidence type="ECO:0000259" key="2">
    <source>
        <dbReference type="PROSITE" id="PS50011"/>
    </source>
</evidence>
<feature type="region of interest" description="Disordered" evidence="1">
    <location>
        <begin position="296"/>
        <end position="319"/>
    </location>
</feature>
<evidence type="ECO:0000256" key="1">
    <source>
        <dbReference type="SAM" id="MobiDB-lite"/>
    </source>
</evidence>
<sequence>MAMMATLKLVFDRHAYGTRYSASSQKDSIDRKFIYWKDFELDVIQSLEKSDLTGELNFADPPEGELILVGTEHGLTGRFQGNVGALLGRAFNISTDKKINRLRFGDSSVVPNSGSEADVLIMMYPLSESDDITCRVVGEMKPFWTEPDIKSAKPSRIPETDDPAADAMRRASLRLGYLEPTLGIVPFKPFNYVNVKYGFLSTYEYTIFVKRAGRARFEITDPIGFNNTNPMIRQCFFHIGMLGASDDYLYIDRDPERTLQALRSGKYGSEEDEEEDLSSSSLNLRRKKRDALEYENDDVDEERIEAGSSKKPRTRAATVRPSEIGALMKERLPGLGTRQKERANPRKAFLPKEVEVEVEAENSFPALDLDPIKTAFRSNRKKRSRKAPQKQALEKVALVTEPPSSLKEEPSETYQVKDVTVYSVFFGEGEISKHLFQIQNTVQQNPDKKKRVFVGLFNGTKCIAKYFPAEDVERYTDERNNYRFLPFSRHFPKMLAFGDVIVSAELGQGHIIILTKEKGIPLDYQMVEEMSQEERDLIRQEVISAVSVLRSIGARHGDPAPWNILWDRDSEKVVMLDFENMRKEYKEGYYTGGVIKYMEPVSMLNIVNLNPLVLIKD</sequence>
<protein>
    <recommendedName>
        <fullName evidence="2">Protein kinase domain-containing protein</fullName>
    </recommendedName>
</protein>
<comment type="caution">
    <text evidence="3">The sequence shown here is derived from an EMBL/GenBank/DDBJ whole genome shotgun (WGS) entry which is preliminary data.</text>
</comment>
<name>A0A8H8V1Z6_ORBOL</name>
<evidence type="ECO:0000313" key="3">
    <source>
        <dbReference type="EMBL" id="KAF3204480.1"/>
    </source>
</evidence>
<dbReference type="EMBL" id="WIWT01000071">
    <property type="protein sequence ID" value="KAF3204480.1"/>
    <property type="molecule type" value="Genomic_DNA"/>
</dbReference>
<dbReference type="OrthoDB" id="2156052at2759"/>
<dbReference type="InterPro" id="IPR000719">
    <property type="entry name" value="Prot_kinase_dom"/>
</dbReference>
<reference evidence="3" key="1">
    <citation type="submission" date="2019-06" db="EMBL/GenBank/DDBJ databases">
        <authorList>
            <person name="Palmer J.M."/>
        </authorList>
    </citation>
    <scope>NUCLEOTIDE SEQUENCE</scope>
    <source>
        <strain evidence="3">TWF679</strain>
    </source>
</reference>
<dbReference type="GO" id="GO:0004672">
    <property type="term" value="F:protein kinase activity"/>
    <property type="evidence" value="ECO:0007669"/>
    <property type="project" value="InterPro"/>
</dbReference>
<dbReference type="GO" id="GO:0005524">
    <property type="term" value="F:ATP binding"/>
    <property type="evidence" value="ECO:0007669"/>
    <property type="project" value="InterPro"/>
</dbReference>
<feature type="domain" description="Protein kinase" evidence="2">
    <location>
        <begin position="420"/>
        <end position="617"/>
    </location>
</feature>
<evidence type="ECO:0000313" key="4">
    <source>
        <dbReference type="Proteomes" id="UP000614610"/>
    </source>
</evidence>
<organism evidence="3 4">
    <name type="scientific">Orbilia oligospora</name>
    <name type="common">Nematode-trapping fungus</name>
    <name type="synonym">Arthrobotrys oligospora</name>
    <dbReference type="NCBI Taxonomy" id="2813651"/>
    <lineage>
        <taxon>Eukaryota</taxon>
        <taxon>Fungi</taxon>
        <taxon>Dikarya</taxon>
        <taxon>Ascomycota</taxon>
        <taxon>Pezizomycotina</taxon>
        <taxon>Orbiliomycetes</taxon>
        <taxon>Orbiliales</taxon>
        <taxon>Orbiliaceae</taxon>
        <taxon>Orbilia</taxon>
    </lineage>
</organism>
<accession>A0A8H8V1Z6</accession>
<dbReference type="PROSITE" id="PS50011">
    <property type="entry name" value="PROTEIN_KINASE_DOM"/>
    <property type="match status" value="1"/>
</dbReference>
<dbReference type="Gene3D" id="1.10.510.10">
    <property type="entry name" value="Transferase(Phosphotransferase) domain 1"/>
    <property type="match status" value="1"/>
</dbReference>
<dbReference type="SUPFAM" id="SSF56112">
    <property type="entry name" value="Protein kinase-like (PK-like)"/>
    <property type="match status" value="1"/>
</dbReference>
<gene>
    <name evidence="3" type="ORF">TWF679_009845</name>
</gene>
<dbReference type="Proteomes" id="UP000614610">
    <property type="component" value="Unassembled WGS sequence"/>
</dbReference>
<proteinExistence type="predicted"/>